<protein>
    <recommendedName>
        <fullName evidence="3">VWA domain containing CoxE-like protein</fullName>
    </recommendedName>
</protein>
<dbReference type="EMBL" id="FUXA01000006">
    <property type="protein sequence ID" value="SJZ59745.1"/>
    <property type="molecule type" value="Genomic_DNA"/>
</dbReference>
<dbReference type="PANTHER" id="PTHR39338">
    <property type="entry name" value="BLL5662 PROTEIN-RELATED"/>
    <property type="match status" value="1"/>
</dbReference>
<reference evidence="1 2" key="1">
    <citation type="submission" date="2017-02" db="EMBL/GenBank/DDBJ databases">
        <authorList>
            <person name="Peterson S.W."/>
        </authorList>
    </citation>
    <scope>NUCLEOTIDE SEQUENCE [LARGE SCALE GENOMIC DNA]</scope>
    <source>
        <strain evidence="1 2">ATCC 17233</strain>
    </source>
</reference>
<sequence>MFTEFFYVLKDKGLNVSMTEWITFMDALNKNLSESSLDVLYYLGRMILVKTESDYDKYDLAFMEYFKNIKHTDEVPENIMKFLDKEGMKPDEQNIALYGYDQKRDMNETKRMFRERITEQNSEHNGGNYWIGTSGGSAFGHSGRNKGGIRVGGKTGMRSAFAVNGERKYVDFRHDKTLDIRQFQVAFRKLRQYSSKLDVPETELDLDKTIDSTCNNGGYLKLEYMKPRKNTVKLLLLFDCGGTMYPFMELCNSLFQAVHKANHFKEVKTYYFHNCIYSKVYKTAECEYGDWIDIEEVFRLTDKDYKVIIVGDAQMAPEELFDVNGNYRGPNDGKSGYEWNMMLSKKYKKIIWLNPRYHAGLSSRLTWMEAEDTLSQIYHMYPLTVDGLKEGIKKLMSPR</sequence>
<organism evidence="1 2">
    <name type="scientific">Eubacterium ruminantium</name>
    <dbReference type="NCBI Taxonomy" id="42322"/>
    <lineage>
        <taxon>Bacteria</taxon>
        <taxon>Bacillati</taxon>
        <taxon>Bacillota</taxon>
        <taxon>Clostridia</taxon>
        <taxon>Eubacteriales</taxon>
        <taxon>Eubacteriaceae</taxon>
        <taxon>Eubacterium</taxon>
    </lineage>
</organism>
<gene>
    <name evidence="1" type="ORF">SAMN02745110_01009</name>
</gene>
<dbReference type="AlphaFoldDB" id="A0A1T4LYJ9"/>
<dbReference type="Proteomes" id="UP000189857">
    <property type="component" value="Unassembled WGS sequence"/>
</dbReference>
<dbReference type="OrthoDB" id="9764216at2"/>
<evidence type="ECO:0008006" key="3">
    <source>
        <dbReference type="Google" id="ProtNLM"/>
    </source>
</evidence>
<keyword evidence="2" id="KW-1185">Reference proteome</keyword>
<proteinExistence type="predicted"/>
<name>A0A1T4LYJ9_9FIRM</name>
<evidence type="ECO:0000313" key="2">
    <source>
        <dbReference type="Proteomes" id="UP000189857"/>
    </source>
</evidence>
<evidence type="ECO:0000313" key="1">
    <source>
        <dbReference type="EMBL" id="SJZ59745.1"/>
    </source>
</evidence>
<dbReference type="PANTHER" id="PTHR39338:SF7">
    <property type="entry name" value="BLL6692 PROTEIN"/>
    <property type="match status" value="1"/>
</dbReference>
<accession>A0A1T4LYJ9</accession>
<dbReference type="RefSeq" id="WP_078786851.1">
    <property type="nucleotide sequence ID" value="NZ_FMTO01000004.1"/>
</dbReference>